<dbReference type="PROSITE" id="PS50089">
    <property type="entry name" value="ZF_RING_2"/>
    <property type="match status" value="1"/>
</dbReference>
<keyword evidence="2 10" id="KW-0812">Transmembrane</keyword>
<dbReference type="SUPFAM" id="SSF57850">
    <property type="entry name" value="RING/U-box"/>
    <property type="match status" value="1"/>
</dbReference>
<reference evidence="13" key="1">
    <citation type="submission" date="2014-02" db="EMBL/GenBank/DDBJ databases">
        <authorList>
            <person name="Genoscope - CEA"/>
        </authorList>
    </citation>
    <scope>NUCLEOTIDE SEQUENCE</scope>
    <source>
        <strain evidence="13">LS3</strain>
    </source>
</reference>
<evidence type="ECO:0000256" key="8">
    <source>
        <dbReference type="PROSITE-ProRule" id="PRU00175"/>
    </source>
</evidence>
<evidence type="ECO:0000313" key="13">
    <source>
        <dbReference type="EMBL" id="CDP36498.1"/>
    </source>
</evidence>
<feature type="transmembrane region" description="Helical" evidence="10">
    <location>
        <begin position="216"/>
        <end position="238"/>
    </location>
</feature>
<evidence type="ECO:0000256" key="2">
    <source>
        <dbReference type="ARBA" id="ARBA00022692"/>
    </source>
</evidence>
<dbReference type="EMBL" id="HG937692">
    <property type="protein sequence ID" value="CDP36498.1"/>
    <property type="molecule type" value="Genomic_DNA"/>
</dbReference>
<evidence type="ECO:0000256" key="10">
    <source>
        <dbReference type="SAM" id="Phobius"/>
    </source>
</evidence>
<keyword evidence="6 10" id="KW-1133">Transmembrane helix</keyword>
<proteinExistence type="predicted"/>
<feature type="domain" description="RING-type" evidence="12">
    <location>
        <begin position="370"/>
        <end position="412"/>
    </location>
</feature>
<dbReference type="GO" id="GO:0016020">
    <property type="term" value="C:membrane"/>
    <property type="evidence" value="ECO:0007669"/>
    <property type="project" value="UniProtKB-SubCell"/>
</dbReference>
<feature type="region of interest" description="Disordered" evidence="9">
    <location>
        <begin position="282"/>
        <end position="306"/>
    </location>
</feature>
<dbReference type="PANTHER" id="PTHR46539:SF1">
    <property type="entry name" value="E3 UBIQUITIN-PROTEIN LIGASE ATL42"/>
    <property type="match status" value="1"/>
</dbReference>
<dbReference type="InterPro" id="IPR013083">
    <property type="entry name" value="Znf_RING/FYVE/PHD"/>
</dbReference>
<keyword evidence="11" id="KW-0732">Signal</keyword>
<evidence type="ECO:0000256" key="11">
    <source>
        <dbReference type="SAM" id="SignalP"/>
    </source>
</evidence>
<accession>A0A060T6A3</accession>
<evidence type="ECO:0000256" key="6">
    <source>
        <dbReference type="ARBA" id="ARBA00022989"/>
    </source>
</evidence>
<evidence type="ECO:0000256" key="5">
    <source>
        <dbReference type="ARBA" id="ARBA00022833"/>
    </source>
</evidence>
<evidence type="ECO:0000256" key="7">
    <source>
        <dbReference type="ARBA" id="ARBA00023136"/>
    </source>
</evidence>
<sequence>MKLGLRQSLMTGLLSTVFVAVVKGDGIEPETVGDLNTTGAINPANVSTSTNVDFLLSLNESTESLSMSADLAAMTTTSGISFTTINGIRSICSGDLIVMNSSVDSLTTKQVAMLCCDDPDGSSATMLATVADANPACTILYSLQSQMCNLTEKNAVLDQLGTVFSLVSVHAARSILNKVSNSSVSVVVGPSSYYLNGGNGQQGSSNDDVSTTVAMAVLYAVAGIIATAFLFIIISGAIRVHKHPERYGLSTDENEEEPSSKAKGLARAVLDSIPLVRFQIRPHDDAGGATGTTKDPESNIGSKDGQESQADYLTNYHKSNTIPKDGGIEDQESIALQELDCKEDGEVTVEQQEPLGEVVGEVVGEDDAQCPICFEKFENGEILRDLPCKHKFHALCVDPWLLESSSHCPLCRVDLSLERNEDISDDPPNIVRGENGELIIPPGYDVNTSMFNRFLDVWNAQLLPRDARRQVLQRFHHEAELRRQLRTSMQEDTPQNRSRWIRFVNSRRALRSIGQIGRPRQEDRTNNDD</sequence>
<dbReference type="PhylomeDB" id="A0A060T6A3"/>
<feature type="chain" id="PRO_5001591966" evidence="11">
    <location>
        <begin position="25"/>
        <end position="529"/>
    </location>
</feature>
<gene>
    <name evidence="13" type="ORF">GNLVRS02_ARAD1B14454g</name>
</gene>
<evidence type="ECO:0000256" key="3">
    <source>
        <dbReference type="ARBA" id="ARBA00022723"/>
    </source>
</evidence>
<evidence type="ECO:0000256" key="1">
    <source>
        <dbReference type="ARBA" id="ARBA00004370"/>
    </source>
</evidence>
<dbReference type="PANTHER" id="PTHR46539">
    <property type="entry name" value="E3 UBIQUITIN-PROTEIN LIGASE ATL42"/>
    <property type="match status" value="1"/>
</dbReference>
<organism evidence="13">
    <name type="scientific">Blastobotrys adeninivorans</name>
    <name type="common">Yeast</name>
    <name type="synonym">Arxula adeninivorans</name>
    <dbReference type="NCBI Taxonomy" id="409370"/>
    <lineage>
        <taxon>Eukaryota</taxon>
        <taxon>Fungi</taxon>
        <taxon>Dikarya</taxon>
        <taxon>Ascomycota</taxon>
        <taxon>Saccharomycotina</taxon>
        <taxon>Dipodascomycetes</taxon>
        <taxon>Dipodascales</taxon>
        <taxon>Trichomonascaceae</taxon>
        <taxon>Blastobotrys</taxon>
    </lineage>
</organism>
<evidence type="ECO:0000256" key="9">
    <source>
        <dbReference type="SAM" id="MobiDB-lite"/>
    </source>
</evidence>
<name>A0A060T6A3_BLAAD</name>
<dbReference type="AlphaFoldDB" id="A0A060T6A3"/>
<keyword evidence="3" id="KW-0479">Metal-binding</keyword>
<dbReference type="SMART" id="SM00184">
    <property type="entry name" value="RING"/>
    <property type="match status" value="1"/>
</dbReference>
<dbReference type="Pfam" id="PF13639">
    <property type="entry name" value="zf-RING_2"/>
    <property type="match status" value="1"/>
</dbReference>
<keyword evidence="5" id="KW-0862">Zinc</keyword>
<dbReference type="CDD" id="cd16454">
    <property type="entry name" value="RING-H2_PA-TM-RING"/>
    <property type="match status" value="1"/>
</dbReference>
<evidence type="ECO:0000256" key="4">
    <source>
        <dbReference type="ARBA" id="ARBA00022771"/>
    </source>
</evidence>
<feature type="signal peptide" evidence="11">
    <location>
        <begin position="1"/>
        <end position="24"/>
    </location>
</feature>
<dbReference type="GO" id="GO:0008270">
    <property type="term" value="F:zinc ion binding"/>
    <property type="evidence" value="ECO:0007669"/>
    <property type="project" value="UniProtKB-KW"/>
</dbReference>
<keyword evidence="7 10" id="KW-0472">Membrane</keyword>
<dbReference type="Gene3D" id="3.30.40.10">
    <property type="entry name" value="Zinc/RING finger domain, C3HC4 (zinc finger)"/>
    <property type="match status" value="1"/>
</dbReference>
<evidence type="ECO:0000259" key="12">
    <source>
        <dbReference type="PROSITE" id="PS50089"/>
    </source>
</evidence>
<keyword evidence="4 8" id="KW-0863">Zinc-finger</keyword>
<reference evidence="13" key="2">
    <citation type="submission" date="2014-06" db="EMBL/GenBank/DDBJ databases">
        <title>The complete genome of Blastobotrys (Arxula) adeninivorans LS3 - a yeast of biotechnological interest.</title>
        <authorList>
            <person name="Kunze G."/>
            <person name="Gaillardin C."/>
            <person name="Czernicka M."/>
            <person name="Durrens P."/>
            <person name="Martin T."/>
            <person name="Boer E."/>
            <person name="Gabaldon T."/>
            <person name="Cruz J."/>
            <person name="Talla E."/>
            <person name="Marck C."/>
            <person name="Goffeau A."/>
            <person name="Barbe V."/>
            <person name="Baret P."/>
            <person name="Baronian K."/>
            <person name="Beier S."/>
            <person name="Bleykasten C."/>
            <person name="Bode R."/>
            <person name="Casaregola S."/>
            <person name="Despons L."/>
            <person name="Fairhead C."/>
            <person name="Giersberg M."/>
            <person name="Gierski P."/>
            <person name="Hahnel U."/>
            <person name="Hartmann A."/>
            <person name="Jankowska D."/>
            <person name="Jubin C."/>
            <person name="Jung P."/>
            <person name="Lafontaine I."/>
            <person name="Leh-Louis V."/>
            <person name="Lemaire M."/>
            <person name="Marcet-Houben M."/>
            <person name="Mascher M."/>
            <person name="Morel G."/>
            <person name="Richard G.-F."/>
            <person name="Riechen J."/>
            <person name="Sacerdot C."/>
            <person name="Sarkar A."/>
            <person name="Savel G."/>
            <person name="Schacherer J."/>
            <person name="Sherman D."/>
            <person name="Straub M.-L."/>
            <person name="Stein N."/>
            <person name="Thierry A."/>
            <person name="Trautwein-Schult A."/>
            <person name="Westhof E."/>
            <person name="Worch S."/>
            <person name="Dujon B."/>
            <person name="Souciet J.-L."/>
            <person name="Wincker P."/>
            <person name="Scholz U."/>
            <person name="Neuveglise N."/>
        </authorList>
    </citation>
    <scope>NUCLEOTIDE SEQUENCE</scope>
    <source>
        <strain evidence="13">LS3</strain>
    </source>
</reference>
<comment type="subcellular location">
    <subcellularLocation>
        <location evidence="1">Membrane</location>
    </subcellularLocation>
</comment>
<dbReference type="InterPro" id="IPR001841">
    <property type="entry name" value="Znf_RING"/>
</dbReference>
<protein>
    <submittedName>
        <fullName evidence="13">ARAD1B14454p</fullName>
    </submittedName>
</protein>